<feature type="compositionally biased region" description="Basic residues" evidence="8">
    <location>
        <begin position="23"/>
        <end position="37"/>
    </location>
</feature>
<dbReference type="GO" id="GO:0005739">
    <property type="term" value="C:mitochondrion"/>
    <property type="evidence" value="ECO:0007669"/>
    <property type="project" value="TreeGrafter"/>
</dbReference>
<keyword evidence="5 9" id="KW-0472">Membrane</keyword>
<feature type="compositionally biased region" description="Basic and acidic residues" evidence="8">
    <location>
        <begin position="438"/>
        <end position="448"/>
    </location>
</feature>
<dbReference type="GO" id="GO:0005886">
    <property type="term" value="C:plasma membrane"/>
    <property type="evidence" value="ECO:0007669"/>
    <property type="project" value="TreeGrafter"/>
</dbReference>
<sequence>MGFEGRHKKSDLWPISEKPKFSLFHRKKKNPNAKSTKKPQVPVEANGKHMVAKRSIRDRSSSNLTQDYDGRSKSASLPEIVSLKMSRQEKKKSPLSSESVLEGDNDGIGKSKPTLANALGKSKVRRRNSPGSASKQSSQDPSASGTTPGTRMNLINSVKNIASSGTQSPQQETRAADSDDNENNDSSGFISGVLSAAHNAANHLMRRTASSKLADESVTNQVADDTVVKNPVDSEPNLSFLQHLDFLLSTGPVGTSNALAPPPNNPSLNRSGSAATVGEGNSIVSAKPSIFIDEPSDSQDQSSTEETEALSLTDRIKFQPLKGESQLATFGKGNLSLGVFDNNNNSNNNNNNNDNSGTLPLERSSSRASHKEENVVALKAVGKRRKTISAINMHGDSRSQSTVNNVRENSPLPSTLNNSEAVKGMITPTKVQSISEAEESKRDVDNERRSRRRRDSKNFLSRRSFSPSNKGLKLALATNPRSSSQRNRWSTADYDTSSDSESSNGYNGGPDNDNSHSRSSVKLRNVTYADEKKNHEFHTIFKDAGISPNERLISEFSCALSRDILLQGKMFVSEKHICFNSSILGWVTNVVISLSEIVQIEKKYTAGIFPNGLVFHTLHTKYVFASLLYRDQIFDNITNIWNQIILGVDAGRLYDNASSARSNDDDVESEVGKSERNVQPYSTFEEDYSDDDDIEDSDMTTSDGSSNVGSEEDESHEQGTGIAGSRLSSLSTLGPSQHSPTGSDVTKESAGKVVEETVFNAPLGKIVNILFGNNVSYVKDILRAQKNYDLSEIPPILETKKREFTYTKPISGPIGPNKTRCQITETLEHFDLNDFVKAVQISRTPDVPSGNSFVVKTITYLSWTANNCTKMTISVAVEWTAKSWVKGAVEKGTIDGVTATSKVTTDEIKAILNNIASNSDETEESKDTSENIIKLPTIGPAEHAPTQPSYTKEDGDVVIDDSIVLSAPLGTIFKVLWGDDTSYTRRIVESQKNYDLSEIPRFADGTRKYSYTKPLNGPVGPKKTKCLIQETIEHSDYNTYVMVRQVTRTPDVPSGNSFSVHTKTFLYWGPKNTTRMLVVSKVLWTGKSWIKGAVEKGSIDGQKSSTQIMKEELKDIISTASITKTTHVRRRSRKDRRSQVVAPETKKPPSSRSANAGGGVFISLLSSLVKTSMLRELSWLIIAGFLIFIVLRFSSGSRHSSYSIIKPGKIVIDGNTYNYVPTLTTMYDVYEERLKHGKGDDIFEGNVVSDAESQLWNWIHDRGEQVKQPLSFKMNDGADRLRMLSTHEQQNLAEAIDSAEERLNTLKRQLQHAKNLTGSTTTLERKRR</sequence>
<dbReference type="PROSITE" id="PS51778">
    <property type="entry name" value="VAST"/>
    <property type="match status" value="2"/>
</dbReference>
<feature type="region of interest" description="Disordered" evidence="8">
    <location>
        <begin position="1125"/>
        <end position="1154"/>
    </location>
</feature>
<keyword evidence="7" id="KW-0175">Coiled coil</keyword>
<feature type="coiled-coil region" evidence="7">
    <location>
        <begin position="1289"/>
        <end position="1316"/>
    </location>
</feature>
<dbReference type="GO" id="GO:0032541">
    <property type="term" value="C:cortical endoplasmic reticulum"/>
    <property type="evidence" value="ECO:0007669"/>
    <property type="project" value="TreeGrafter"/>
</dbReference>
<reference evidence="12" key="1">
    <citation type="submission" date="2016-03" db="EMBL/GenBank/DDBJ databases">
        <authorList>
            <person name="Devillers H."/>
        </authorList>
    </citation>
    <scope>NUCLEOTIDE SEQUENCE [LARGE SCALE GENOMIC DNA]</scope>
</reference>
<dbReference type="GO" id="GO:0120015">
    <property type="term" value="F:sterol transfer activity"/>
    <property type="evidence" value="ECO:0007669"/>
    <property type="project" value="TreeGrafter"/>
</dbReference>
<dbReference type="InterPro" id="IPR031968">
    <property type="entry name" value="VASt"/>
</dbReference>
<feature type="region of interest" description="Disordered" evidence="8">
    <location>
        <begin position="255"/>
        <end position="276"/>
    </location>
</feature>
<dbReference type="InterPro" id="IPR051482">
    <property type="entry name" value="Cholesterol_transport"/>
</dbReference>
<accession>A0A1G4J239</accession>
<feature type="compositionally biased region" description="Polar residues" evidence="8">
    <location>
        <begin position="458"/>
        <end position="469"/>
    </location>
</feature>
<feature type="region of interest" description="Disordered" evidence="8">
    <location>
        <begin position="341"/>
        <end position="374"/>
    </location>
</feature>
<organism evidence="11 12">
    <name type="scientific">Lachancea mirantina</name>
    <dbReference type="NCBI Taxonomy" id="1230905"/>
    <lineage>
        <taxon>Eukaryota</taxon>
        <taxon>Fungi</taxon>
        <taxon>Dikarya</taxon>
        <taxon>Ascomycota</taxon>
        <taxon>Saccharomycotina</taxon>
        <taxon>Saccharomycetes</taxon>
        <taxon>Saccharomycetales</taxon>
        <taxon>Saccharomycetaceae</taxon>
        <taxon>Lachancea</taxon>
    </lineage>
</organism>
<feature type="transmembrane region" description="Helical" evidence="9">
    <location>
        <begin position="1177"/>
        <end position="1194"/>
    </location>
</feature>
<keyword evidence="3 9" id="KW-0812">Transmembrane</keyword>
<dbReference type="Gene3D" id="2.30.29.30">
    <property type="entry name" value="Pleckstrin-homology domain (PH domain)/Phosphotyrosine-binding domain (PTB)"/>
    <property type="match status" value="1"/>
</dbReference>
<evidence type="ECO:0000256" key="3">
    <source>
        <dbReference type="ARBA" id="ARBA00022692"/>
    </source>
</evidence>
<evidence type="ECO:0000313" key="12">
    <source>
        <dbReference type="Proteomes" id="UP000191024"/>
    </source>
</evidence>
<dbReference type="InterPro" id="IPR011993">
    <property type="entry name" value="PH-like_dom_sf"/>
</dbReference>
<feature type="domain" description="VASt" evidence="10">
    <location>
        <begin position="750"/>
        <end position="920"/>
    </location>
</feature>
<dbReference type="PANTHER" id="PTHR23319:SF4">
    <property type="entry name" value="GRAM DOMAIN CONTAINING 1B, ISOFORM E"/>
    <property type="match status" value="1"/>
</dbReference>
<keyword evidence="12" id="KW-1185">Reference proteome</keyword>
<name>A0A1G4J239_9SACH</name>
<dbReference type="CDD" id="cd13220">
    <property type="entry name" value="PH-GRAM_GRAMDC"/>
    <property type="match status" value="1"/>
</dbReference>
<feature type="compositionally biased region" description="Polar residues" evidence="8">
    <location>
        <begin position="726"/>
        <end position="744"/>
    </location>
</feature>
<evidence type="ECO:0000313" key="11">
    <source>
        <dbReference type="EMBL" id="SCU83725.1"/>
    </source>
</evidence>
<feature type="compositionally biased region" description="Basic residues" evidence="8">
    <location>
        <begin position="1126"/>
        <end position="1136"/>
    </location>
</feature>
<dbReference type="Proteomes" id="UP000191024">
    <property type="component" value="Chromosome C"/>
</dbReference>
<dbReference type="PANTHER" id="PTHR23319">
    <property type="entry name" value="GRAM DOMAIN CONTAINING 1B, ISOFORM E"/>
    <property type="match status" value="1"/>
</dbReference>
<feature type="domain" description="VASt" evidence="10">
    <location>
        <begin position="954"/>
        <end position="1121"/>
    </location>
</feature>
<feature type="compositionally biased region" description="Low complexity" evidence="8">
    <location>
        <begin position="341"/>
        <end position="356"/>
    </location>
</feature>
<feature type="region of interest" description="Disordered" evidence="8">
    <location>
        <begin position="387"/>
        <end position="520"/>
    </location>
</feature>
<feature type="region of interest" description="Disordered" evidence="8">
    <location>
        <begin position="290"/>
        <end position="311"/>
    </location>
</feature>
<keyword evidence="4 9" id="KW-1133">Transmembrane helix</keyword>
<evidence type="ECO:0000256" key="8">
    <source>
        <dbReference type="SAM" id="MobiDB-lite"/>
    </source>
</evidence>
<evidence type="ECO:0000256" key="2">
    <source>
        <dbReference type="ARBA" id="ARBA00006582"/>
    </source>
</evidence>
<protein>
    <submittedName>
        <fullName evidence="11">LAMI_0C04346g1_1</fullName>
    </submittedName>
</protein>
<feature type="compositionally biased region" description="Polar residues" evidence="8">
    <location>
        <begin position="129"/>
        <end position="173"/>
    </location>
</feature>
<dbReference type="GO" id="GO:0005789">
    <property type="term" value="C:endoplasmic reticulum membrane"/>
    <property type="evidence" value="ECO:0007669"/>
    <property type="project" value="UniProtKB-SubCell"/>
</dbReference>
<dbReference type="GO" id="GO:0140268">
    <property type="term" value="C:endoplasmic reticulum-plasma membrane contact site"/>
    <property type="evidence" value="ECO:0007669"/>
    <property type="project" value="TreeGrafter"/>
</dbReference>
<dbReference type="GO" id="GO:0032366">
    <property type="term" value="P:intracellular sterol transport"/>
    <property type="evidence" value="ECO:0007669"/>
    <property type="project" value="TreeGrafter"/>
</dbReference>
<dbReference type="Pfam" id="PF16016">
    <property type="entry name" value="VASt"/>
    <property type="match status" value="2"/>
</dbReference>
<evidence type="ECO:0000256" key="5">
    <source>
        <dbReference type="ARBA" id="ARBA00023136"/>
    </source>
</evidence>
<feature type="compositionally biased region" description="Polar residues" evidence="8">
    <location>
        <begin position="479"/>
        <end position="505"/>
    </location>
</feature>
<evidence type="ECO:0000256" key="4">
    <source>
        <dbReference type="ARBA" id="ARBA00022989"/>
    </source>
</evidence>
<comment type="similarity">
    <text evidence="2">Belongs to the YSP2 family.</text>
</comment>
<dbReference type="SMART" id="SM00568">
    <property type="entry name" value="GRAM"/>
    <property type="match status" value="1"/>
</dbReference>
<proteinExistence type="inferred from homology"/>
<feature type="compositionally biased region" description="Polar residues" evidence="8">
    <location>
        <begin position="398"/>
        <end position="420"/>
    </location>
</feature>
<feature type="compositionally biased region" description="Acidic residues" evidence="8">
    <location>
        <begin position="684"/>
        <end position="698"/>
    </location>
</feature>
<evidence type="ECO:0000256" key="1">
    <source>
        <dbReference type="ARBA" id="ARBA00004586"/>
    </source>
</evidence>
<evidence type="ECO:0000256" key="7">
    <source>
        <dbReference type="SAM" id="Coils"/>
    </source>
</evidence>
<dbReference type="EMBL" id="LT598466">
    <property type="protein sequence ID" value="SCU83725.1"/>
    <property type="molecule type" value="Genomic_DNA"/>
</dbReference>
<feature type="region of interest" description="Disordered" evidence="8">
    <location>
        <begin position="658"/>
        <end position="749"/>
    </location>
</feature>
<gene>
    <name evidence="11" type="ORF">LAMI_0C04346G</name>
</gene>
<evidence type="ECO:0000259" key="10">
    <source>
        <dbReference type="PROSITE" id="PS51778"/>
    </source>
</evidence>
<dbReference type="Pfam" id="PF02893">
    <property type="entry name" value="GRAM"/>
    <property type="match status" value="1"/>
</dbReference>
<dbReference type="InterPro" id="IPR004182">
    <property type="entry name" value="GRAM"/>
</dbReference>
<dbReference type="OrthoDB" id="2162691at2759"/>
<dbReference type="GO" id="GO:0032934">
    <property type="term" value="F:sterol binding"/>
    <property type="evidence" value="ECO:0007669"/>
    <property type="project" value="TreeGrafter"/>
</dbReference>
<evidence type="ECO:0000256" key="9">
    <source>
        <dbReference type="SAM" id="Phobius"/>
    </source>
</evidence>
<feature type="region of interest" description="Disordered" evidence="8">
    <location>
        <begin position="1"/>
        <end position="191"/>
    </location>
</feature>
<evidence type="ECO:0000256" key="6">
    <source>
        <dbReference type="ARBA" id="ARBA00037847"/>
    </source>
</evidence>
<comment type="subcellular location">
    <subcellularLocation>
        <location evidence="6">Endomembrane system</location>
        <topology evidence="6">Single-pass membrane protein</topology>
    </subcellularLocation>
    <subcellularLocation>
        <location evidence="1">Endoplasmic reticulum membrane</location>
    </subcellularLocation>
</comment>